<reference evidence="2" key="2">
    <citation type="submission" date="2025-09" db="UniProtKB">
        <authorList>
            <consortium name="Ensembl"/>
        </authorList>
    </citation>
    <scope>IDENTIFICATION</scope>
</reference>
<dbReference type="InterPro" id="IPR001978">
    <property type="entry name" value="Troponin"/>
</dbReference>
<accession>A0A3Q3LUY6</accession>
<dbReference type="Pfam" id="PF00992">
    <property type="entry name" value="Troponin"/>
    <property type="match status" value="1"/>
</dbReference>
<proteinExistence type="predicted"/>
<evidence type="ECO:0000313" key="2">
    <source>
        <dbReference type="Ensembl" id="ENSLBEP00000012270.1"/>
    </source>
</evidence>
<dbReference type="STRING" id="56723.ENSLBEP00000012270"/>
<dbReference type="Ensembl" id="ENSLBET00000012904.1">
    <property type="protein sequence ID" value="ENSLBEP00000012270.1"/>
    <property type="gene ID" value="ENSLBEG00000009437.1"/>
</dbReference>
<protein>
    <submittedName>
        <fullName evidence="2">Uncharacterized protein</fullName>
    </submittedName>
</protein>
<evidence type="ECO:0000313" key="3">
    <source>
        <dbReference type="Proteomes" id="UP000261660"/>
    </source>
</evidence>
<keyword evidence="3" id="KW-1185">Reference proteome</keyword>
<reference evidence="2" key="1">
    <citation type="submission" date="2025-08" db="UniProtKB">
        <authorList>
            <consortium name="Ensembl"/>
        </authorList>
    </citation>
    <scope>IDENTIFICATION</scope>
</reference>
<name>A0A3Q3LUY6_9LABR</name>
<evidence type="ECO:0000256" key="1">
    <source>
        <dbReference type="ARBA" id="ARBA00023179"/>
    </source>
</evidence>
<keyword evidence="1" id="KW-0514">Muscle protein</keyword>
<organism evidence="2 3">
    <name type="scientific">Labrus bergylta</name>
    <name type="common">ballan wrasse</name>
    <dbReference type="NCBI Taxonomy" id="56723"/>
    <lineage>
        <taxon>Eukaryota</taxon>
        <taxon>Metazoa</taxon>
        <taxon>Chordata</taxon>
        <taxon>Craniata</taxon>
        <taxon>Vertebrata</taxon>
        <taxon>Euteleostomi</taxon>
        <taxon>Actinopterygii</taxon>
        <taxon>Neopterygii</taxon>
        <taxon>Teleostei</taxon>
        <taxon>Neoteleostei</taxon>
        <taxon>Acanthomorphata</taxon>
        <taxon>Eupercaria</taxon>
        <taxon>Labriformes</taxon>
        <taxon>Labridae</taxon>
        <taxon>Labrus</taxon>
    </lineage>
</organism>
<dbReference type="PROSITE" id="PS51257">
    <property type="entry name" value="PROKAR_LIPOPROTEIN"/>
    <property type="match status" value="1"/>
</dbReference>
<dbReference type="GO" id="GO:0005861">
    <property type="term" value="C:troponin complex"/>
    <property type="evidence" value="ECO:0007669"/>
    <property type="project" value="InterPro"/>
</dbReference>
<sequence>MLQEEKEQKIQEREAALADRVPLLSMSGLSVGCLLLLQDLCKDLYHKIDVVDDERYDIGLKVSKNDFEVSCSRIFKEIK</sequence>
<dbReference type="AlphaFoldDB" id="A0A3Q3LUY6"/>
<dbReference type="InParanoid" id="A0A3Q3LUY6"/>
<dbReference type="SUPFAM" id="SSF90250">
    <property type="entry name" value="Troponin coil-coiled subunits"/>
    <property type="match status" value="1"/>
</dbReference>
<dbReference type="InterPro" id="IPR038077">
    <property type="entry name" value="Troponin_sf"/>
</dbReference>
<dbReference type="Proteomes" id="UP000261660">
    <property type="component" value="Unplaced"/>
</dbReference>
<dbReference type="Gene3D" id="1.20.5.350">
    <property type="match status" value="1"/>
</dbReference>
<dbReference type="GeneTree" id="ENSGT01030000239856"/>